<dbReference type="GO" id="GO:0006265">
    <property type="term" value="P:DNA topological change"/>
    <property type="evidence" value="ECO:0007669"/>
    <property type="project" value="InterPro"/>
</dbReference>
<evidence type="ECO:0000256" key="1">
    <source>
        <dbReference type="ARBA" id="ARBA00000213"/>
    </source>
</evidence>
<dbReference type="InterPro" id="IPR003602">
    <property type="entry name" value="Topo_IA_DNA-bd_dom"/>
</dbReference>
<feature type="domain" description="Toprim" evidence="8">
    <location>
        <begin position="2"/>
        <end position="146"/>
    </location>
</feature>
<dbReference type="SMART" id="SM00493">
    <property type="entry name" value="TOPRIM"/>
    <property type="match status" value="1"/>
</dbReference>
<dbReference type="Gene3D" id="3.40.50.140">
    <property type="match status" value="1"/>
</dbReference>
<dbReference type="InterPro" id="IPR013825">
    <property type="entry name" value="Topo_IA_cen_sub2"/>
</dbReference>
<dbReference type="InterPro" id="IPR003601">
    <property type="entry name" value="Topo_IA_2"/>
</dbReference>
<evidence type="ECO:0000256" key="7">
    <source>
        <dbReference type="RuleBase" id="RU362092"/>
    </source>
</evidence>
<dbReference type="GO" id="GO:0006310">
    <property type="term" value="P:DNA recombination"/>
    <property type="evidence" value="ECO:0007669"/>
    <property type="project" value="TreeGrafter"/>
</dbReference>
<dbReference type="AlphaFoldDB" id="A0A151ZKF9"/>
<dbReference type="PROSITE" id="PS50880">
    <property type="entry name" value="TOPRIM"/>
    <property type="match status" value="1"/>
</dbReference>
<evidence type="ECO:0000256" key="3">
    <source>
        <dbReference type="ARBA" id="ARBA00012891"/>
    </source>
</evidence>
<dbReference type="SUPFAM" id="SSF56712">
    <property type="entry name" value="Prokaryotic type I DNA topoisomerase"/>
    <property type="match status" value="1"/>
</dbReference>
<proteinExistence type="inferred from homology"/>
<dbReference type="SMART" id="SM00436">
    <property type="entry name" value="TOP1Bc"/>
    <property type="match status" value="1"/>
</dbReference>
<comment type="catalytic activity">
    <reaction evidence="1 7">
        <text>ATP-independent breakage of single-stranded DNA, followed by passage and rejoining.</text>
        <dbReference type="EC" id="5.6.2.1"/>
    </reaction>
</comment>
<comment type="similarity">
    <text evidence="2 7">Belongs to the type IA topoisomerase family.</text>
</comment>
<dbReference type="GO" id="GO:0003677">
    <property type="term" value="F:DNA binding"/>
    <property type="evidence" value="ECO:0007669"/>
    <property type="project" value="UniProtKB-KW"/>
</dbReference>
<protein>
    <recommendedName>
        <fullName evidence="3 7">DNA topoisomerase</fullName>
        <ecNumber evidence="3 7">5.6.2.1</ecNumber>
    </recommendedName>
</protein>
<dbReference type="SMART" id="SM00437">
    <property type="entry name" value="TOP1Ac"/>
    <property type="match status" value="1"/>
</dbReference>
<dbReference type="Pfam" id="PF01751">
    <property type="entry name" value="Toprim"/>
    <property type="match status" value="1"/>
</dbReference>
<dbReference type="InterPro" id="IPR013824">
    <property type="entry name" value="Topo_IA_cen_sub1"/>
</dbReference>
<evidence type="ECO:0000259" key="9">
    <source>
        <dbReference type="PROSITE" id="PS52039"/>
    </source>
</evidence>
<dbReference type="STRING" id="361077.A0A151ZKF9"/>
<evidence type="ECO:0000313" key="10">
    <source>
        <dbReference type="EMBL" id="KYQ94399.1"/>
    </source>
</evidence>
<dbReference type="Pfam" id="PF01131">
    <property type="entry name" value="Topoisom_bac"/>
    <property type="match status" value="1"/>
</dbReference>
<evidence type="ECO:0000313" key="11">
    <source>
        <dbReference type="Proteomes" id="UP000076078"/>
    </source>
</evidence>
<keyword evidence="5 7" id="KW-0238">DNA-binding</keyword>
<dbReference type="EMBL" id="LODT01000022">
    <property type="protein sequence ID" value="KYQ94399.1"/>
    <property type="molecule type" value="Genomic_DNA"/>
</dbReference>
<reference evidence="10 11" key="1">
    <citation type="submission" date="2015-12" db="EMBL/GenBank/DDBJ databases">
        <title>Dictyostelia acquired genes for synthesis and detection of signals that induce cell-type specialization by lateral gene transfer from prokaryotes.</title>
        <authorList>
            <person name="Gloeckner G."/>
            <person name="Schaap P."/>
        </authorList>
    </citation>
    <scope>NUCLEOTIDE SEQUENCE [LARGE SCALE GENOMIC DNA]</scope>
    <source>
        <strain evidence="10 11">TK</strain>
    </source>
</reference>
<dbReference type="InterPro" id="IPR034144">
    <property type="entry name" value="TOPRIM_TopoIII"/>
</dbReference>
<dbReference type="Gene3D" id="1.10.460.10">
    <property type="entry name" value="Topoisomerase I, domain 2"/>
    <property type="match status" value="1"/>
</dbReference>
<dbReference type="PANTHER" id="PTHR11390:SF21">
    <property type="entry name" value="DNA TOPOISOMERASE 3-ALPHA"/>
    <property type="match status" value="1"/>
</dbReference>
<dbReference type="Gene3D" id="2.70.20.10">
    <property type="entry name" value="Topoisomerase I, domain 3"/>
    <property type="match status" value="1"/>
</dbReference>
<dbReference type="GO" id="GO:0005634">
    <property type="term" value="C:nucleus"/>
    <property type="evidence" value="ECO:0007669"/>
    <property type="project" value="TreeGrafter"/>
</dbReference>
<dbReference type="FunCoup" id="A0A151ZKF9">
    <property type="interactions" value="656"/>
</dbReference>
<dbReference type="Gene3D" id="1.10.290.10">
    <property type="entry name" value="Topoisomerase I, domain 4"/>
    <property type="match status" value="1"/>
</dbReference>
<evidence type="ECO:0000256" key="6">
    <source>
        <dbReference type="ARBA" id="ARBA00023235"/>
    </source>
</evidence>
<name>A0A151ZKF9_TIELA</name>
<dbReference type="GO" id="GO:0031422">
    <property type="term" value="C:RecQ family helicase-topoisomerase III complex"/>
    <property type="evidence" value="ECO:0007669"/>
    <property type="project" value="TreeGrafter"/>
</dbReference>
<keyword evidence="11" id="KW-1185">Reference proteome</keyword>
<dbReference type="EC" id="5.6.2.1" evidence="3 7"/>
<dbReference type="GO" id="GO:0003917">
    <property type="term" value="F:DNA topoisomerase type I (single strand cut, ATP-independent) activity"/>
    <property type="evidence" value="ECO:0007669"/>
    <property type="project" value="UniProtKB-EC"/>
</dbReference>
<evidence type="ECO:0000259" key="8">
    <source>
        <dbReference type="PROSITE" id="PS50880"/>
    </source>
</evidence>
<dbReference type="InterPro" id="IPR013826">
    <property type="entry name" value="Topo_IA_cen_sub3"/>
</dbReference>
<keyword evidence="4 7" id="KW-0799">Topoisomerase</keyword>
<dbReference type="InterPro" id="IPR006171">
    <property type="entry name" value="TOPRIM_dom"/>
</dbReference>
<organism evidence="10 11">
    <name type="scientific">Tieghemostelium lacteum</name>
    <name type="common">Slime mold</name>
    <name type="synonym">Dictyostelium lacteum</name>
    <dbReference type="NCBI Taxonomy" id="361077"/>
    <lineage>
        <taxon>Eukaryota</taxon>
        <taxon>Amoebozoa</taxon>
        <taxon>Evosea</taxon>
        <taxon>Eumycetozoa</taxon>
        <taxon>Dictyostelia</taxon>
        <taxon>Dictyosteliales</taxon>
        <taxon>Raperosteliaceae</taxon>
        <taxon>Tieghemostelium</taxon>
    </lineage>
</organism>
<dbReference type="FunFam" id="3.40.50.140:FF:000003">
    <property type="entry name" value="DNA topoisomerase"/>
    <property type="match status" value="1"/>
</dbReference>
<sequence>MKVLNVAEKPSAAQEISSLLAKGRANKRQGLSKFNPVWEFPYELNGEKCTMTFTSVTGHLMTTDVVEPYNKWGTCSPIDLFEVGVHKFVPEANKPILRSLETESRAADVLILWLDCDREGENIAFEVLGCCLKVKKSLRVYRARFSSIIQTEISKAMRTLGEPNKLDSIAVDTRIEIDLRLGAAFTRFQTNYLNQRFQIKIESNSNNNNSGSGDKEKGNVISYGPCQFPTLGFVVERYLRIINFKAEDFWKIAVGHEKKVTEPGGGDKLFPVDFSWKRKRLFDHSTAFMLYEKCLESPEATVTDVQSKDSRYRPLPLTTIELQKLAAKKLKMSSVQIMNCAEELYNEGLISYPRTETDSFQEGTEFNTLIEAQYQSPQWGRYAEDLLKNGKFLLPKSGRNNDNSHPPIHPVKFAGNLTGPKKNLYEMITRRFLACCSNESVYGNITITIEIAGEYFTETGTTLKQLGYLEVYPYDKRSDKMIPPFTLGERFTPKSMELVQGKTQAPNYMSEVELLTAMDNNKIGTDATMAQHIQKIQERNYVEKVDNKFHPTKLGIALIAGYDSMGFEFSKPLLRALIESDVNLISTGKRTKEQVLKDTLEKYKQLFIKANQQATCFDVAFQQFYPVSPNGQKVEQPNFSKCGKCQKKMDLISTSSGEFNSLYCNQCHHNLKLPKKGIFSANINDCKICGFQAVTVTSEVGTSYNVCPKCRNNPPSFFTENPPFHCFQCTNKECSLATNRDRIISKPPPMPFKKKPSTTYNNNIRNKDLSF</sequence>
<dbReference type="InParanoid" id="A0A151ZKF9"/>
<evidence type="ECO:0000256" key="2">
    <source>
        <dbReference type="ARBA" id="ARBA00009446"/>
    </source>
</evidence>
<dbReference type="OMA" id="MELAMGD"/>
<dbReference type="CDD" id="cd00186">
    <property type="entry name" value="TOP1Ac"/>
    <property type="match status" value="1"/>
</dbReference>
<dbReference type="FunFam" id="1.10.290.10:FF:000001">
    <property type="entry name" value="DNA topoisomerase"/>
    <property type="match status" value="1"/>
</dbReference>
<dbReference type="GO" id="GO:0006281">
    <property type="term" value="P:DNA repair"/>
    <property type="evidence" value="ECO:0007669"/>
    <property type="project" value="TreeGrafter"/>
</dbReference>
<gene>
    <name evidence="10" type="ORF">DLAC_04697</name>
</gene>
<dbReference type="Proteomes" id="UP000076078">
    <property type="component" value="Unassembled WGS sequence"/>
</dbReference>
<evidence type="ECO:0000256" key="5">
    <source>
        <dbReference type="ARBA" id="ARBA00023125"/>
    </source>
</evidence>
<dbReference type="PROSITE" id="PS52039">
    <property type="entry name" value="TOPO_IA_2"/>
    <property type="match status" value="1"/>
</dbReference>
<dbReference type="CDD" id="cd03362">
    <property type="entry name" value="TOPRIM_TopoIA_TopoIII"/>
    <property type="match status" value="1"/>
</dbReference>
<dbReference type="PANTHER" id="PTHR11390">
    <property type="entry name" value="PROKARYOTIC DNA TOPOISOMERASE"/>
    <property type="match status" value="1"/>
</dbReference>
<comment type="caution">
    <text evidence="10">The sequence shown here is derived from an EMBL/GenBank/DDBJ whole genome shotgun (WGS) entry which is preliminary data.</text>
</comment>
<keyword evidence="6 7" id="KW-0413">Isomerase</keyword>
<dbReference type="OrthoDB" id="430051at2759"/>
<feature type="domain" description="Topo IA-type catalytic" evidence="9">
    <location>
        <begin position="164"/>
        <end position="607"/>
    </location>
</feature>
<dbReference type="PRINTS" id="PR00417">
    <property type="entry name" value="PRTPISMRASEI"/>
</dbReference>
<accession>A0A151ZKF9</accession>
<dbReference type="InterPro" id="IPR000380">
    <property type="entry name" value="Topo_IA"/>
</dbReference>
<comment type="function">
    <text evidence="7">Introduces a single-strand break via transesterification at a target site in duplex DNA. Releases the supercoiling and torsional tension of DNA introduced during the DNA replication and transcription by transiently cleaving and rejoining one strand of the DNA duplex. The scissile phosphodiester is attacked by the catalytic tyrosine of the enzyme, resulting in the formation of a DNA-(5'-phosphotyrosyl)-enzyme intermediate and the expulsion of a 3'-OH DNA strand.</text>
</comment>
<evidence type="ECO:0000256" key="4">
    <source>
        <dbReference type="ARBA" id="ARBA00023029"/>
    </source>
</evidence>
<dbReference type="InterPro" id="IPR013497">
    <property type="entry name" value="Topo_IA_cen"/>
</dbReference>
<dbReference type="InterPro" id="IPR023405">
    <property type="entry name" value="Topo_IA_core_domain"/>
</dbReference>